<keyword evidence="3 6" id="KW-0249">Electron transport</keyword>
<dbReference type="Proteomes" id="UP000198806">
    <property type="component" value="Unassembled WGS sequence"/>
</dbReference>
<evidence type="ECO:0000256" key="5">
    <source>
        <dbReference type="ARBA" id="ARBA00023014"/>
    </source>
</evidence>
<dbReference type="SUPFAM" id="SSF54862">
    <property type="entry name" value="4Fe-4S ferredoxins"/>
    <property type="match status" value="1"/>
</dbReference>
<keyword evidence="2 6" id="KW-0479">Metal-binding</keyword>
<dbReference type="InterPro" id="IPR001080">
    <property type="entry name" value="3Fe4S_ferredoxin"/>
</dbReference>
<name>A0A1I5CNY3_9FIRM</name>
<keyword evidence="4 6" id="KW-0408">Iron</keyword>
<dbReference type="OrthoDB" id="9803319at2"/>
<evidence type="ECO:0000256" key="3">
    <source>
        <dbReference type="ARBA" id="ARBA00022982"/>
    </source>
</evidence>
<sequence length="63" mass="6756">MKSKVDPDLCIGCGLCPSICPEVYSMGDDGLAHAIEEEIPEDQLQDAEDARDGCPVSAIDLFE</sequence>
<evidence type="ECO:0000313" key="8">
    <source>
        <dbReference type="EMBL" id="SFN88602.1"/>
    </source>
</evidence>
<dbReference type="GO" id="GO:0009055">
    <property type="term" value="F:electron transfer activity"/>
    <property type="evidence" value="ECO:0007669"/>
    <property type="project" value="UniProtKB-UniRule"/>
</dbReference>
<dbReference type="GO" id="GO:0005506">
    <property type="term" value="F:iron ion binding"/>
    <property type="evidence" value="ECO:0007669"/>
    <property type="project" value="UniProtKB-UniRule"/>
</dbReference>
<protein>
    <recommendedName>
        <fullName evidence="6">Ferredoxin</fullName>
    </recommendedName>
</protein>
<keyword evidence="9" id="KW-1185">Reference proteome</keyword>
<dbReference type="Pfam" id="PF13370">
    <property type="entry name" value="Fer4_13"/>
    <property type="match status" value="1"/>
</dbReference>
<accession>A0A1I5CNY3</accession>
<evidence type="ECO:0000256" key="4">
    <source>
        <dbReference type="ARBA" id="ARBA00023004"/>
    </source>
</evidence>
<dbReference type="EMBL" id="FOWD01000003">
    <property type="protein sequence ID" value="SFN88602.1"/>
    <property type="molecule type" value="Genomic_DNA"/>
</dbReference>
<dbReference type="RefSeq" id="WP_091684292.1">
    <property type="nucleotide sequence ID" value="NZ_BAABFM010000006.1"/>
</dbReference>
<proteinExistence type="predicted"/>
<dbReference type="PRINTS" id="PR00352">
    <property type="entry name" value="3FE4SFRDOXIN"/>
</dbReference>
<feature type="domain" description="4Fe-4S ferredoxin-type" evidence="7">
    <location>
        <begin position="1"/>
        <end position="29"/>
    </location>
</feature>
<dbReference type="AlphaFoldDB" id="A0A1I5CNY3"/>
<dbReference type="STRING" id="1527.SAMN04489757_103178"/>
<dbReference type="PANTHER" id="PTHR36923:SF3">
    <property type="entry name" value="FERREDOXIN"/>
    <property type="match status" value="1"/>
</dbReference>
<dbReference type="InterPro" id="IPR051269">
    <property type="entry name" value="Fe-S_cluster_ET"/>
</dbReference>
<dbReference type="GO" id="GO:0051536">
    <property type="term" value="F:iron-sulfur cluster binding"/>
    <property type="evidence" value="ECO:0007669"/>
    <property type="project" value="UniProtKB-KW"/>
</dbReference>
<dbReference type="Gene3D" id="3.30.70.20">
    <property type="match status" value="1"/>
</dbReference>
<evidence type="ECO:0000259" key="7">
    <source>
        <dbReference type="PROSITE" id="PS51379"/>
    </source>
</evidence>
<comment type="function">
    <text evidence="6">Ferredoxins are iron-sulfur proteins that transfer electrons in a wide variety of metabolic reactions.</text>
</comment>
<dbReference type="InterPro" id="IPR017896">
    <property type="entry name" value="4Fe4S_Fe-S-bd"/>
</dbReference>
<evidence type="ECO:0000256" key="1">
    <source>
        <dbReference type="ARBA" id="ARBA00022448"/>
    </source>
</evidence>
<gene>
    <name evidence="8" type="ORF">SAMN04489757_103178</name>
</gene>
<keyword evidence="1 6" id="KW-0813">Transport</keyword>
<evidence type="ECO:0000313" key="9">
    <source>
        <dbReference type="Proteomes" id="UP000198806"/>
    </source>
</evidence>
<evidence type="ECO:0000256" key="2">
    <source>
        <dbReference type="ARBA" id="ARBA00022723"/>
    </source>
</evidence>
<dbReference type="PROSITE" id="PS51379">
    <property type="entry name" value="4FE4S_FER_2"/>
    <property type="match status" value="1"/>
</dbReference>
<organism evidence="8 9">
    <name type="scientific">Anaerocolumna aminovalerica</name>
    <dbReference type="NCBI Taxonomy" id="1527"/>
    <lineage>
        <taxon>Bacteria</taxon>
        <taxon>Bacillati</taxon>
        <taxon>Bacillota</taxon>
        <taxon>Clostridia</taxon>
        <taxon>Lachnospirales</taxon>
        <taxon>Lachnospiraceae</taxon>
        <taxon>Anaerocolumna</taxon>
    </lineage>
</organism>
<dbReference type="PANTHER" id="PTHR36923">
    <property type="entry name" value="FERREDOXIN"/>
    <property type="match status" value="1"/>
</dbReference>
<keyword evidence="5 6" id="KW-0411">Iron-sulfur</keyword>
<reference evidence="8 9" key="1">
    <citation type="submission" date="2016-10" db="EMBL/GenBank/DDBJ databases">
        <authorList>
            <person name="de Groot N.N."/>
        </authorList>
    </citation>
    <scope>NUCLEOTIDE SEQUENCE [LARGE SCALE GENOMIC DNA]</scope>
    <source>
        <strain evidence="8 9">DSM 1283</strain>
    </source>
</reference>
<evidence type="ECO:0000256" key="6">
    <source>
        <dbReference type="RuleBase" id="RU368020"/>
    </source>
</evidence>